<evidence type="ECO:0000256" key="4">
    <source>
        <dbReference type="ARBA" id="ARBA00022692"/>
    </source>
</evidence>
<evidence type="ECO:0000256" key="2">
    <source>
        <dbReference type="ARBA" id="ARBA00007430"/>
    </source>
</evidence>
<feature type="transmembrane region" description="Helical" evidence="7">
    <location>
        <begin position="44"/>
        <end position="69"/>
    </location>
</feature>
<feature type="transmembrane region" description="Helical" evidence="7">
    <location>
        <begin position="106"/>
        <end position="128"/>
    </location>
</feature>
<reference evidence="8 9" key="1">
    <citation type="submission" date="2024-03" db="EMBL/GenBank/DDBJ databases">
        <title>Community enrichment and isolation of bacterial strains for fucoidan degradation.</title>
        <authorList>
            <person name="Sichert A."/>
        </authorList>
    </citation>
    <scope>NUCLEOTIDE SEQUENCE [LARGE SCALE GENOMIC DNA]</scope>
    <source>
        <strain evidence="8 9">AS76</strain>
    </source>
</reference>
<comment type="caution">
    <text evidence="8">The sequence shown here is derived from an EMBL/GenBank/DDBJ whole genome shotgun (WGS) entry which is preliminary data.</text>
</comment>
<comment type="subcellular location">
    <subcellularLocation>
        <location evidence="1">Cell membrane</location>
        <topology evidence="1">Multi-pass membrane protein</topology>
    </subcellularLocation>
</comment>
<accession>A0ABU9TMI5</accession>
<dbReference type="EMBL" id="JBBMRA010000001">
    <property type="protein sequence ID" value="MEM5534926.1"/>
    <property type="molecule type" value="Genomic_DNA"/>
</dbReference>
<sequence length="495" mass="54518">MDKKQVAKGVAWGGVGSLASLGLKFLTIPVLARLLSPEDFGVVAIALAIMGFIVMAIGKGGMGAAIIYYENRDPGKYIHTAFWSNFFVGVVLAIACYYSAEILSIFFGVPAAEPFIEAVSFLIPLLLVEQVGRSLLLLKMQYKKLAGVMFFASMLGGIVALIMAFLGKGAWSLIWQQVFYSAVLMGGCLYLANYTPKLEFKKERFVEIMPYALRNTASDILMWLSTQGVTLFIGRFFGASTVGGYQVNSRLSQLPREIVGNALDQAVFSGIASTQSGLDKNRPFKDKLEHVWDDLILVTKLNVFFLGGCYLFLAIYAESVVLLVLGETFIEFWPLFRALSLVCLFGAALSVLYPFLKGVGEDKLVLHLSCLRTVLTATFLSLSIILSQNVIYIAYSLVLVQVIILVVVLVGVCNKSDYSFGSIVNQFKGIVFVFLCVLLLSWPINFIVEMQFGSIILQGVISGSVLLIVTALLTPFLARKDWLQARHWLEVKLKK</sequence>
<feature type="transmembrane region" description="Helical" evidence="7">
    <location>
        <begin position="425"/>
        <end position="444"/>
    </location>
</feature>
<feature type="transmembrane region" description="Helical" evidence="7">
    <location>
        <begin position="173"/>
        <end position="192"/>
    </location>
</feature>
<dbReference type="InterPro" id="IPR050833">
    <property type="entry name" value="Poly_Biosynth_Transport"/>
</dbReference>
<feature type="transmembrane region" description="Helical" evidence="7">
    <location>
        <begin position="148"/>
        <end position="167"/>
    </location>
</feature>
<feature type="transmembrane region" description="Helical" evidence="7">
    <location>
        <begin position="364"/>
        <end position="386"/>
    </location>
</feature>
<feature type="transmembrane region" description="Helical" evidence="7">
    <location>
        <begin position="332"/>
        <end position="352"/>
    </location>
</feature>
<evidence type="ECO:0000256" key="6">
    <source>
        <dbReference type="ARBA" id="ARBA00023136"/>
    </source>
</evidence>
<dbReference type="Pfam" id="PF13440">
    <property type="entry name" value="Polysacc_synt_3"/>
    <property type="match status" value="1"/>
</dbReference>
<keyword evidence="6 7" id="KW-0472">Membrane</keyword>
<feature type="transmembrane region" description="Helical" evidence="7">
    <location>
        <begin position="12"/>
        <end position="32"/>
    </location>
</feature>
<feature type="transmembrane region" description="Helical" evidence="7">
    <location>
        <begin position="303"/>
        <end position="326"/>
    </location>
</feature>
<keyword evidence="9" id="KW-1185">Reference proteome</keyword>
<feature type="transmembrane region" description="Helical" evidence="7">
    <location>
        <begin position="456"/>
        <end position="478"/>
    </location>
</feature>
<evidence type="ECO:0000256" key="3">
    <source>
        <dbReference type="ARBA" id="ARBA00022475"/>
    </source>
</evidence>
<keyword evidence="3" id="KW-1003">Cell membrane</keyword>
<evidence type="ECO:0000313" key="8">
    <source>
        <dbReference type="EMBL" id="MEM5534926.1"/>
    </source>
</evidence>
<dbReference type="PANTHER" id="PTHR30250">
    <property type="entry name" value="PST FAMILY PREDICTED COLANIC ACID TRANSPORTER"/>
    <property type="match status" value="1"/>
</dbReference>
<dbReference type="PANTHER" id="PTHR30250:SF10">
    <property type="entry name" value="LIPOPOLYSACCHARIDE BIOSYNTHESIS PROTEIN WZXC"/>
    <property type="match status" value="1"/>
</dbReference>
<comment type="similarity">
    <text evidence="2">Belongs to the polysaccharide synthase family.</text>
</comment>
<proteinExistence type="inferred from homology"/>
<name>A0ABU9TMI5_9GAMM</name>
<dbReference type="Proteomes" id="UP001449225">
    <property type="component" value="Unassembled WGS sequence"/>
</dbReference>
<evidence type="ECO:0000256" key="5">
    <source>
        <dbReference type="ARBA" id="ARBA00022989"/>
    </source>
</evidence>
<protein>
    <submittedName>
        <fullName evidence="8">Oligosaccharide flippase family protein</fullName>
    </submittedName>
</protein>
<evidence type="ECO:0000256" key="1">
    <source>
        <dbReference type="ARBA" id="ARBA00004651"/>
    </source>
</evidence>
<dbReference type="RefSeq" id="WP_342853408.1">
    <property type="nucleotide sequence ID" value="NZ_JBBMRA010000001.1"/>
</dbReference>
<keyword evidence="4 7" id="KW-0812">Transmembrane</keyword>
<feature type="transmembrane region" description="Helical" evidence="7">
    <location>
        <begin position="392"/>
        <end position="413"/>
    </location>
</feature>
<evidence type="ECO:0000256" key="7">
    <source>
        <dbReference type="SAM" id="Phobius"/>
    </source>
</evidence>
<feature type="transmembrane region" description="Helical" evidence="7">
    <location>
        <begin position="81"/>
        <end position="100"/>
    </location>
</feature>
<organism evidence="8 9">
    <name type="scientific">Neptuniibacter pectenicola</name>
    <dbReference type="NCBI Taxonomy" id="1806669"/>
    <lineage>
        <taxon>Bacteria</taxon>
        <taxon>Pseudomonadati</taxon>
        <taxon>Pseudomonadota</taxon>
        <taxon>Gammaproteobacteria</taxon>
        <taxon>Oceanospirillales</taxon>
        <taxon>Oceanospirillaceae</taxon>
        <taxon>Neptuniibacter</taxon>
    </lineage>
</organism>
<evidence type="ECO:0000313" key="9">
    <source>
        <dbReference type="Proteomes" id="UP001449225"/>
    </source>
</evidence>
<keyword evidence="5 7" id="KW-1133">Transmembrane helix</keyword>
<gene>
    <name evidence="8" type="ORF">WNY58_00850</name>
</gene>